<organism evidence="1 2">
    <name type="scientific">Trichinella nelsoni</name>
    <dbReference type="NCBI Taxonomy" id="6336"/>
    <lineage>
        <taxon>Eukaryota</taxon>
        <taxon>Metazoa</taxon>
        <taxon>Ecdysozoa</taxon>
        <taxon>Nematoda</taxon>
        <taxon>Enoplea</taxon>
        <taxon>Dorylaimia</taxon>
        <taxon>Trichinellida</taxon>
        <taxon>Trichinellidae</taxon>
        <taxon>Trichinella</taxon>
    </lineage>
</organism>
<dbReference type="OrthoDB" id="5936455at2759"/>
<proteinExistence type="predicted"/>
<evidence type="ECO:0000313" key="2">
    <source>
        <dbReference type="Proteomes" id="UP000054630"/>
    </source>
</evidence>
<evidence type="ECO:0000313" key="1">
    <source>
        <dbReference type="EMBL" id="KRX14192.1"/>
    </source>
</evidence>
<name>A0A0V0RIE6_9BILA</name>
<accession>A0A0V0RIE6</accession>
<keyword evidence="2" id="KW-1185">Reference proteome</keyword>
<comment type="caution">
    <text evidence="1">The sequence shown here is derived from an EMBL/GenBank/DDBJ whole genome shotgun (WGS) entry which is preliminary data.</text>
</comment>
<protein>
    <submittedName>
        <fullName evidence="1">Uncharacterized protein</fullName>
    </submittedName>
</protein>
<gene>
    <name evidence="1" type="ORF">T07_10472</name>
</gene>
<dbReference type="AlphaFoldDB" id="A0A0V0RIE6"/>
<dbReference type="EMBL" id="JYDL01000168">
    <property type="protein sequence ID" value="KRX14192.1"/>
    <property type="molecule type" value="Genomic_DNA"/>
</dbReference>
<reference evidence="1 2" key="1">
    <citation type="submission" date="2015-01" db="EMBL/GenBank/DDBJ databases">
        <title>Evolution of Trichinella species and genotypes.</title>
        <authorList>
            <person name="Korhonen P.K."/>
            <person name="Edoardo P."/>
            <person name="Giuseppe L.R."/>
            <person name="Gasser R.B."/>
        </authorList>
    </citation>
    <scope>NUCLEOTIDE SEQUENCE [LARGE SCALE GENOMIC DNA]</scope>
    <source>
        <strain evidence="1">ISS37</strain>
    </source>
</reference>
<sequence length="131" mass="14315">MKDKQLLSRWENLKGPIPAPAASHQELQLTAQLPVSVGISGPDGCTLCAAPGPTLENARQPAVSTRQAAGDGKMREGLPGSFPHAHLNGWLMWLPNLWTVCHGSLSISKLEQKWLALHIQYLSLRFVLFNV</sequence>
<dbReference type="Proteomes" id="UP000054630">
    <property type="component" value="Unassembled WGS sequence"/>
</dbReference>